<dbReference type="InterPro" id="IPR011642">
    <property type="entry name" value="Gate_dom"/>
</dbReference>
<evidence type="ECO:0000313" key="5">
    <source>
        <dbReference type="EMBL" id="VFK75437.1"/>
    </source>
</evidence>
<protein>
    <submittedName>
        <fullName evidence="5">Spore maturation protein A</fullName>
    </submittedName>
</protein>
<feature type="transmembrane region" description="Helical" evidence="1">
    <location>
        <begin position="131"/>
        <end position="153"/>
    </location>
</feature>
<feature type="domain" description="Nucleoside transporter/FeoB GTPase Gate" evidence="2">
    <location>
        <begin position="42"/>
        <end position="150"/>
    </location>
</feature>
<evidence type="ECO:0000256" key="1">
    <source>
        <dbReference type="SAM" id="Phobius"/>
    </source>
</evidence>
<dbReference type="EMBL" id="CAADFQ010000022">
    <property type="protein sequence ID" value="VFK31323.1"/>
    <property type="molecule type" value="Genomic_DNA"/>
</dbReference>
<keyword evidence="1" id="KW-1133">Transmembrane helix</keyword>
<keyword evidence="1" id="KW-0472">Membrane</keyword>
<keyword evidence="1" id="KW-0812">Transmembrane</keyword>
<evidence type="ECO:0000313" key="4">
    <source>
        <dbReference type="EMBL" id="VFK31323.1"/>
    </source>
</evidence>
<evidence type="ECO:0000259" key="2">
    <source>
        <dbReference type="Pfam" id="PF07670"/>
    </source>
</evidence>
<name>A0A451BAY3_9GAMM</name>
<feature type="transmembrane region" description="Helical" evidence="1">
    <location>
        <begin position="165"/>
        <end position="188"/>
    </location>
</feature>
<reference evidence="5" key="1">
    <citation type="submission" date="2019-02" db="EMBL/GenBank/DDBJ databases">
        <authorList>
            <person name="Gruber-Vodicka R. H."/>
            <person name="Seah K. B. B."/>
        </authorList>
    </citation>
    <scope>NUCLEOTIDE SEQUENCE</scope>
    <source>
        <strain evidence="3">BECK_BZ197</strain>
        <strain evidence="5">BECK_BZ198</strain>
        <strain evidence="4">BECK_BZ199</strain>
    </source>
</reference>
<dbReference type="EMBL" id="CAADGH010000022">
    <property type="protein sequence ID" value="VFK75437.1"/>
    <property type="molecule type" value="Genomic_DNA"/>
</dbReference>
<dbReference type="Pfam" id="PF07670">
    <property type="entry name" value="Gate"/>
    <property type="match status" value="1"/>
</dbReference>
<organism evidence="5">
    <name type="scientific">Candidatus Kentrum sp. MB</name>
    <dbReference type="NCBI Taxonomy" id="2138164"/>
    <lineage>
        <taxon>Bacteria</taxon>
        <taxon>Pseudomonadati</taxon>
        <taxon>Pseudomonadota</taxon>
        <taxon>Gammaproteobacteria</taxon>
        <taxon>Candidatus Kentrum</taxon>
    </lineage>
</organism>
<evidence type="ECO:0000313" key="3">
    <source>
        <dbReference type="EMBL" id="VFK26081.1"/>
    </source>
</evidence>
<feature type="transmembrane region" description="Helical" evidence="1">
    <location>
        <begin position="36"/>
        <end position="55"/>
    </location>
</feature>
<dbReference type="EMBL" id="CAADFO010000018">
    <property type="protein sequence ID" value="VFK26081.1"/>
    <property type="molecule type" value="Genomic_DNA"/>
</dbReference>
<proteinExistence type="predicted"/>
<dbReference type="AlphaFoldDB" id="A0A451BAY3"/>
<accession>A0A451BAY3</accession>
<gene>
    <name evidence="3" type="ORF">BECKMB1821G_GA0114241_101812</name>
    <name evidence="5" type="ORF">BECKMB1821H_GA0114242_102213</name>
    <name evidence="4" type="ORF">BECKMB1821I_GA0114274_102213</name>
</gene>
<sequence>MLNFLWLGLMLTALVTGFLNGKLPEVTTAAFQMAETAVTIAFGLIGIMAFWLGLMKIAEQSGLVKILARALRPISRILFPEIPPDHPVISSIMLNLSASWLGLSNAATPLGLKAMEELQSLNPHKDTASDAMITFLILNTAAITFIPATILGVRVSLGSTEPNAIIGTTIFAGLCATVVGILAARVLARLPVFSIRRERASDKKVTDRDNP</sequence>